<evidence type="ECO:0000256" key="1">
    <source>
        <dbReference type="SAM" id="MobiDB-lite"/>
    </source>
</evidence>
<evidence type="ECO:0000313" key="2">
    <source>
        <dbReference type="EMBL" id="KCW84749.1"/>
    </source>
</evidence>
<feature type="region of interest" description="Disordered" evidence="1">
    <location>
        <begin position="33"/>
        <end position="63"/>
    </location>
</feature>
<dbReference type="Gramene" id="KCW84749">
    <property type="protein sequence ID" value="KCW84749"/>
    <property type="gene ID" value="EUGRSUZ_B01561"/>
</dbReference>
<dbReference type="AlphaFoldDB" id="A0A059D2M9"/>
<dbReference type="EMBL" id="KK198754">
    <property type="protein sequence ID" value="KCW84749.1"/>
    <property type="molecule type" value="Genomic_DNA"/>
</dbReference>
<gene>
    <name evidence="2" type="ORF">EUGRSUZ_B01561</name>
</gene>
<dbReference type="InParanoid" id="A0A059D2M9"/>
<reference evidence="2" key="1">
    <citation type="submission" date="2013-07" db="EMBL/GenBank/DDBJ databases">
        <title>The genome of Eucalyptus grandis.</title>
        <authorList>
            <person name="Schmutz J."/>
            <person name="Hayes R."/>
            <person name="Myburg A."/>
            <person name="Tuskan G."/>
            <person name="Grattapaglia D."/>
            <person name="Rokhsar D.S."/>
        </authorList>
    </citation>
    <scope>NUCLEOTIDE SEQUENCE</scope>
    <source>
        <tissue evidence="2">Leaf extractions</tissue>
    </source>
</reference>
<accession>A0A059D2M9</accession>
<organism evidence="2">
    <name type="scientific">Eucalyptus grandis</name>
    <name type="common">Flooded gum</name>
    <dbReference type="NCBI Taxonomy" id="71139"/>
    <lineage>
        <taxon>Eukaryota</taxon>
        <taxon>Viridiplantae</taxon>
        <taxon>Streptophyta</taxon>
        <taxon>Embryophyta</taxon>
        <taxon>Tracheophyta</taxon>
        <taxon>Spermatophyta</taxon>
        <taxon>Magnoliopsida</taxon>
        <taxon>eudicotyledons</taxon>
        <taxon>Gunneridae</taxon>
        <taxon>Pentapetalae</taxon>
        <taxon>rosids</taxon>
        <taxon>malvids</taxon>
        <taxon>Myrtales</taxon>
        <taxon>Myrtaceae</taxon>
        <taxon>Myrtoideae</taxon>
        <taxon>Eucalypteae</taxon>
        <taxon>Eucalyptus</taxon>
    </lineage>
</organism>
<name>A0A059D2M9_EUCGR</name>
<sequence length="110" mass="11987">MSQIKEDIVWSHNETFHNTSTVTILRKAGLPVIKTNQPGPRHPIRTTPLKAGSPLQRVSHKPKATYDTGEAVSLIENDSTKISCSTRPSTPATGLATGKILLKIDKISLF</sequence>
<protein>
    <submittedName>
        <fullName evidence="2">Uncharacterized protein</fullName>
    </submittedName>
</protein>
<proteinExistence type="predicted"/>